<feature type="region of interest" description="Disordered" evidence="4">
    <location>
        <begin position="1227"/>
        <end position="1283"/>
    </location>
</feature>
<dbReference type="GO" id="GO:0005634">
    <property type="term" value="C:nucleus"/>
    <property type="evidence" value="ECO:0007669"/>
    <property type="project" value="UniProtKB-SubCell"/>
</dbReference>
<feature type="region of interest" description="Disordered" evidence="4">
    <location>
        <begin position="833"/>
        <end position="875"/>
    </location>
</feature>
<dbReference type="Proteomes" id="UP001438707">
    <property type="component" value="Unassembled WGS sequence"/>
</dbReference>
<feature type="compositionally biased region" description="Polar residues" evidence="4">
    <location>
        <begin position="1090"/>
        <end position="1105"/>
    </location>
</feature>
<proteinExistence type="predicted"/>
<evidence type="ECO:0000256" key="2">
    <source>
        <dbReference type="ARBA" id="ARBA00022763"/>
    </source>
</evidence>
<feature type="region of interest" description="Disordered" evidence="4">
    <location>
        <begin position="884"/>
        <end position="903"/>
    </location>
</feature>
<evidence type="ECO:0000259" key="5">
    <source>
        <dbReference type="Pfam" id="PF08573"/>
    </source>
</evidence>
<feature type="region of interest" description="Disordered" evidence="4">
    <location>
        <begin position="167"/>
        <end position="200"/>
    </location>
</feature>
<evidence type="ECO:0000313" key="6">
    <source>
        <dbReference type="EMBL" id="KAK9836606.1"/>
    </source>
</evidence>
<feature type="compositionally biased region" description="Basic and acidic residues" evidence="4">
    <location>
        <begin position="1"/>
        <end position="12"/>
    </location>
</feature>
<dbReference type="Pfam" id="PF08573">
    <property type="entry name" value="SAE2"/>
    <property type="match status" value="1"/>
</dbReference>
<feature type="region of interest" description="Disordered" evidence="4">
    <location>
        <begin position="1067"/>
        <end position="1109"/>
    </location>
</feature>
<comment type="subcellular location">
    <subcellularLocation>
        <location evidence="1">Nucleus</location>
    </subcellularLocation>
</comment>
<feature type="region of interest" description="Disordered" evidence="4">
    <location>
        <begin position="218"/>
        <end position="246"/>
    </location>
</feature>
<dbReference type="GO" id="GO:0006281">
    <property type="term" value="P:DNA repair"/>
    <property type="evidence" value="ECO:0007669"/>
    <property type="project" value="InterPro"/>
</dbReference>
<sequence length="1283" mass="136417">MSSSTDKLDQLEKAQQQPSMGNAASCDQLAVSLAGLVPSAAVEAGGSNDQALELLRRLLLSCQGILQQQQETLTQVRREREHFKGLFGKTRKQAREWQAAYLKRKSLAKGPLDGGCPAFWLMSSLSAEQGSIGRIARSAPKSSARAAAHLQGAGHPLMENSEHAMPMHSNAEPAASGQSGAAMESPRRPTPAPASPMHDCSRATSFQQLLGERPLASRLGSQSVSIQDQQQHRHHAERPEESPCCSQQVINDTSHQLQRSQRVQPDHAAICQHAQHQAGQSLNEQLPSGNGALPMQHEQCCKGAAVITSAPQENAEPVYQAQHSAPVNIQRTDADKQAKHDSAGQIPSPCIKQAESMMASAGPFQNSPVMGRAIAAFIAQFSGPGSGTALGAPTQQSPQAATAAAVQLEGADMQPLADTKRQDINPDSCQNRMAPSAPCQGSAEARMTITDTDDESHQSFEPQQLQPGTTLEQLASANGMQCLQHPILAGPLQGFCDSDAAEASAQNVHQQSTPVQQAPSSSDVGRCPTSLTHQFPHMDGLQGCDAARDLHDSPQPDHRPAGFAQANCSPAIAALAADLSHQNAGTNHEPADACSNPKQEEGAAQALTNLSIEGHDSFANSQHQSATAEGAAISANGSRSESHQQPTGASAGLCEGGKETGANEGLEPYFALESQATRMDTLEMNLEPADQHKQLLQDRCSPDQLANGVPSLPSASQRHNQGLTSSNQQLSIPDMDNLLVAEPSEQVACRSNPQPISQSTPERLQQIADPLDLLPGQGAFLCKGTHPDGTHPDKLLNDRPRSAGAASAAHMGKDESPISQMLSKRTSLPAALEARARAAPMQRKPRRTSGPLKISRAGADKPGKKGGGWKKRQRVPLVDCALDGSPLKAKPRRSASPHGLAQQLGEDLQKPFESANGDVKPCTAKHVPLVSGVFEGKAITVSPLPAAGTTSSGAEGKKCNVHSLRLSAQSQEQPTGPEQPLPKLIKQLPEQPPGGELRLNADSAAIDNDAIASESDQPDLNLHHKHQLIERPRSAGTLQQRADGSGPKSRDVKHASHDNACFPAAGLGSPLLERQPCSSTDAATGRLDQQMCQHSRRSSPQSNARPHSLSYHAQDIQANCIDTLQAAKGVHLGGSHAALQPSAQQRPHNRRLVPAAEASEPNAPQKEDQRQPQPHHGSGPGYKYKETVRKRADREALPGFDCPDCRGFYEAMASWGHLKISQLPSCGHAPPGRATPANEGQSLTRRQIQDAASRHRAQHRAPETPAGFWDMGFEDSLDSRVHK</sequence>
<feature type="compositionally biased region" description="Polar residues" evidence="4">
    <location>
        <begin position="713"/>
        <end position="730"/>
    </location>
</feature>
<feature type="region of interest" description="Disordered" evidence="4">
    <location>
        <begin position="1"/>
        <end position="20"/>
    </location>
</feature>
<keyword evidence="7" id="KW-1185">Reference proteome</keyword>
<protein>
    <recommendedName>
        <fullName evidence="5">DNA endonuclease activator Ctp1 C-terminal domain-containing protein</fullName>
    </recommendedName>
</protein>
<keyword evidence="3" id="KW-0539">Nucleus</keyword>
<feature type="region of interest" description="Disordered" evidence="4">
    <location>
        <begin position="620"/>
        <end position="665"/>
    </location>
</feature>
<evidence type="ECO:0000256" key="3">
    <source>
        <dbReference type="ARBA" id="ARBA00023242"/>
    </source>
</evidence>
<comment type="caution">
    <text evidence="6">The sequence shown here is derived from an EMBL/GenBank/DDBJ whole genome shotgun (WGS) entry which is preliminary data.</text>
</comment>
<feature type="region of interest" description="Disordered" evidence="4">
    <location>
        <begin position="543"/>
        <end position="564"/>
    </location>
</feature>
<gene>
    <name evidence="6" type="ORF">WJX74_004232</name>
</gene>
<evidence type="ECO:0000256" key="1">
    <source>
        <dbReference type="ARBA" id="ARBA00004123"/>
    </source>
</evidence>
<feature type="compositionally biased region" description="Basic and acidic residues" evidence="4">
    <location>
        <begin position="785"/>
        <end position="801"/>
    </location>
</feature>
<dbReference type="EMBL" id="JALJOS010000007">
    <property type="protein sequence ID" value="KAK9836606.1"/>
    <property type="molecule type" value="Genomic_DNA"/>
</dbReference>
<organism evidence="6 7">
    <name type="scientific">Apatococcus lobatus</name>
    <dbReference type="NCBI Taxonomy" id="904363"/>
    <lineage>
        <taxon>Eukaryota</taxon>
        <taxon>Viridiplantae</taxon>
        <taxon>Chlorophyta</taxon>
        <taxon>core chlorophytes</taxon>
        <taxon>Trebouxiophyceae</taxon>
        <taxon>Chlorellales</taxon>
        <taxon>Chlorellaceae</taxon>
        <taxon>Apatococcus</taxon>
    </lineage>
</organism>
<feature type="region of interest" description="Disordered" evidence="4">
    <location>
        <begin position="782"/>
        <end position="820"/>
    </location>
</feature>
<keyword evidence="2" id="KW-0227">DNA damage</keyword>
<name>A0AAW1RTU9_9CHLO</name>
<feature type="region of interest" description="Disordered" evidence="4">
    <location>
        <begin position="1138"/>
        <end position="1185"/>
    </location>
</feature>
<feature type="compositionally biased region" description="Polar residues" evidence="4">
    <location>
        <begin position="967"/>
        <end position="976"/>
    </location>
</feature>
<feature type="compositionally biased region" description="Polar residues" evidence="4">
    <location>
        <begin position="635"/>
        <end position="648"/>
    </location>
</feature>
<reference evidence="6 7" key="1">
    <citation type="journal article" date="2024" name="Nat. Commun.">
        <title>Phylogenomics reveals the evolutionary origins of lichenization in chlorophyte algae.</title>
        <authorList>
            <person name="Puginier C."/>
            <person name="Libourel C."/>
            <person name="Otte J."/>
            <person name="Skaloud P."/>
            <person name="Haon M."/>
            <person name="Grisel S."/>
            <person name="Petersen M."/>
            <person name="Berrin J.G."/>
            <person name="Delaux P.M."/>
            <person name="Dal Grande F."/>
            <person name="Keller J."/>
        </authorList>
    </citation>
    <scope>NUCLEOTIDE SEQUENCE [LARGE SCALE GENOMIC DNA]</scope>
    <source>
        <strain evidence="6 7">SAG 2145</strain>
    </source>
</reference>
<evidence type="ECO:0000256" key="4">
    <source>
        <dbReference type="SAM" id="MobiDB-lite"/>
    </source>
</evidence>
<feature type="region of interest" description="Disordered" evidence="4">
    <location>
        <begin position="967"/>
        <end position="996"/>
    </location>
</feature>
<feature type="compositionally biased region" description="Basic and acidic residues" evidence="4">
    <location>
        <begin position="546"/>
        <end position="560"/>
    </location>
</feature>
<feature type="domain" description="DNA endonuclease activator Ctp1 C-terminal" evidence="5">
    <location>
        <begin position="1183"/>
        <end position="1274"/>
    </location>
</feature>
<dbReference type="InterPro" id="IPR013882">
    <property type="entry name" value="Ctp1_C"/>
</dbReference>
<feature type="region of interest" description="Disordered" evidence="4">
    <location>
        <begin position="582"/>
        <end position="602"/>
    </location>
</feature>
<feature type="compositionally biased region" description="Polar residues" evidence="4">
    <location>
        <begin position="219"/>
        <end position="229"/>
    </location>
</feature>
<accession>A0AAW1RTU9</accession>
<feature type="region of interest" description="Disordered" evidence="4">
    <location>
        <begin position="505"/>
        <end position="526"/>
    </location>
</feature>
<feature type="region of interest" description="Disordered" evidence="4">
    <location>
        <begin position="1029"/>
        <end position="1055"/>
    </location>
</feature>
<evidence type="ECO:0000313" key="7">
    <source>
        <dbReference type="Proteomes" id="UP001438707"/>
    </source>
</evidence>
<feature type="region of interest" description="Disordered" evidence="4">
    <location>
        <begin position="702"/>
        <end position="730"/>
    </location>
</feature>